<organism evidence="3 4">
    <name type="scientific">Cochliobolus sativus (strain ND90Pr / ATCC 201652)</name>
    <name type="common">Common root rot and spot blotch fungus</name>
    <name type="synonym">Bipolaris sorokiniana</name>
    <dbReference type="NCBI Taxonomy" id="665912"/>
    <lineage>
        <taxon>Eukaryota</taxon>
        <taxon>Fungi</taxon>
        <taxon>Dikarya</taxon>
        <taxon>Ascomycota</taxon>
        <taxon>Pezizomycotina</taxon>
        <taxon>Dothideomycetes</taxon>
        <taxon>Pleosporomycetidae</taxon>
        <taxon>Pleosporales</taxon>
        <taxon>Pleosporineae</taxon>
        <taxon>Pleosporaceae</taxon>
        <taxon>Bipolaris</taxon>
    </lineage>
</organism>
<dbReference type="RefSeq" id="XP_007704592.1">
    <property type="nucleotide sequence ID" value="XM_007706402.1"/>
</dbReference>
<evidence type="ECO:0000313" key="3">
    <source>
        <dbReference type="EMBL" id="EMD59558.1"/>
    </source>
</evidence>
<dbReference type="PANTHER" id="PTHR48070">
    <property type="entry name" value="ESTERASE OVCA2"/>
    <property type="match status" value="1"/>
</dbReference>
<dbReference type="EMBL" id="KB445652">
    <property type="protein sequence ID" value="EMD59558.1"/>
    <property type="molecule type" value="Genomic_DNA"/>
</dbReference>
<dbReference type="InterPro" id="IPR029058">
    <property type="entry name" value="AB_hydrolase_fold"/>
</dbReference>
<dbReference type="Gene3D" id="3.40.50.1820">
    <property type="entry name" value="alpha/beta hydrolase"/>
    <property type="match status" value="1"/>
</dbReference>
<reference evidence="4" key="2">
    <citation type="journal article" date="2013" name="PLoS Genet.">
        <title>Comparative genome structure, secondary metabolite, and effector coding capacity across Cochliobolus pathogens.</title>
        <authorList>
            <person name="Condon B.J."/>
            <person name="Leng Y."/>
            <person name="Wu D."/>
            <person name="Bushley K.E."/>
            <person name="Ohm R.A."/>
            <person name="Otillar R."/>
            <person name="Martin J."/>
            <person name="Schackwitz W."/>
            <person name="Grimwood J."/>
            <person name="MohdZainudin N."/>
            <person name="Xue C."/>
            <person name="Wang R."/>
            <person name="Manning V.A."/>
            <person name="Dhillon B."/>
            <person name="Tu Z.J."/>
            <person name="Steffenson B.J."/>
            <person name="Salamov A."/>
            <person name="Sun H."/>
            <person name="Lowry S."/>
            <person name="LaButti K."/>
            <person name="Han J."/>
            <person name="Copeland A."/>
            <person name="Lindquist E."/>
            <person name="Barry K."/>
            <person name="Schmutz J."/>
            <person name="Baker S.E."/>
            <person name="Ciuffetti L.M."/>
            <person name="Grigoriev I.V."/>
            <person name="Zhong S."/>
            <person name="Turgeon B.G."/>
        </authorList>
    </citation>
    <scope>NUCLEOTIDE SEQUENCE [LARGE SCALE GENOMIC DNA]</scope>
    <source>
        <strain evidence="4">ND90Pr / ATCC 201652</strain>
    </source>
</reference>
<dbReference type="SUPFAM" id="SSF53474">
    <property type="entry name" value="alpha/beta-Hydrolases"/>
    <property type="match status" value="1"/>
</dbReference>
<dbReference type="GO" id="GO:0005737">
    <property type="term" value="C:cytoplasm"/>
    <property type="evidence" value="ECO:0007669"/>
    <property type="project" value="TreeGrafter"/>
</dbReference>
<dbReference type="OrthoDB" id="2094269at2759"/>
<name>M2RWW1_COCSN</name>
<dbReference type="Proteomes" id="UP000016934">
    <property type="component" value="Unassembled WGS sequence"/>
</dbReference>
<keyword evidence="1" id="KW-0378">Hydrolase</keyword>
<dbReference type="InterPro" id="IPR005645">
    <property type="entry name" value="FSH-like_dom"/>
</dbReference>
<dbReference type="eggNOG" id="KOG2551">
    <property type="taxonomic scope" value="Eukaryota"/>
</dbReference>
<dbReference type="GeneID" id="19129711"/>
<keyword evidence="4" id="KW-1185">Reference proteome</keyword>
<evidence type="ECO:0000259" key="2">
    <source>
        <dbReference type="Pfam" id="PF03959"/>
    </source>
</evidence>
<protein>
    <recommendedName>
        <fullName evidence="2">Serine hydrolase domain-containing protein</fullName>
    </recommendedName>
</protein>
<proteinExistence type="predicted"/>
<evidence type="ECO:0000313" key="4">
    <source>
        <dbReference type="Proteomes" id="UP000016934"/>
    </source>
</evidence>
<evidence type="ECO:0000256" key="1">
    <source>
        <dbReference type="ARBA" id="ARBA00022801"/>
    </source>
</evidence>
<gene>
    <name evidence="3" type="ORF">COCSADRAFT_100621</name>
</gene>
<dbReference type="InterPro" id="IPR050593">
    <property type="entry name" value="LovG"/>
</dbReference>
<accession>M2RWW1</accession>
<feature type="domain" description="Serine hydrolase" evidence="2">
    <location>
        <begin position="3"/>
        <end position="206"/>
    </location>
</feature>
<dbReference type="PANTHER" id="PTHR48070:SF4">
    <property type="entry name" value="ESTERASE ALNB"/>
    <property type="match status" value="1"/>
</dbReference>
<reference evidence="3 4" key="1">
    <citation type="journal article" date="2012" name="PLoS Pathog.">
        <title>Diverse lifestyles and strategies of plant pathogenesis encoded in the genomes of eighteen Dothideomycetes fungi.</title>
        <authorList>
            <person name="Ohm R.A."/>
            <person name="Feau N."/>
            <person name="Henrissat B."/>
            <person name="Schoch C.L."/>
            <person name="Horwitz B.A."/>
            <person name="Barry K.W."/>
            <person name="Condon B.J."/>
            <person name="Copeland A.C."/>
            <person name="Dhillon B."/>
            <person name="Glaser F."/>
            <person name="Hesse C.N."/>
            <person name="Kosti I."/>
            <person name="LaButti K."/>
            <person name="Lindquist E.A."/>
            <person name="Lucas S."/>
            <person name="Salamov A.A."/>
            <person name="Bradshaw R.E."/>
            <person name="Ciuffetti L."/>
            <person name="Hamelin R.C."/>
            <person name="Kema G.H.J."/>
            <person name="Lawrence C."/>
            <person name="Scott J.A."/>
            <person name="Spatafora J.W."/>
            <person name="Turgeon B.G."/>
            <person name="de Wit P.J.G.M."/>
            <person name="Zhong S."/>
            <person name="Goodwin S.B."/>
            <person name="Grigoriev I.V."/>
        </authorList>
    </citation>
    <scope>NUCLEOTIDE SEQUENCE [LARGE SCALE GENOMIC DNA]</scope>
    <source>
        <strain evidence="4">ND90Pr / ATCC 201652</strain>
    </source>
</reference>
<dbReference type="HOGENOM" id="CLU_051938_4_2_1"/>
<dbReference type="KEGG" id="bsc:COCSADRAFT_100621"/>
<dbReference type="GO" id="GO:0005634">
    <property type="term" value="C:nucleus"/>
    <property type="evidence" value="ECO:0007669"/>
    <property type="project" value="TreeGrafter"/>
</dbReference>
<dbReference type="GO" id="GO:0016787">
    <property type="term" value="F:hydrolase activity"/>
    <property type="evidence" value="ECO:0007669"/>
    <property type="project" value="UniProtKB-KW"/>
</dbReference>
<dbReference type="GO" id="GO:0019748">
    <property type="term" value="P:secondary metabolic process"/>
    <property type="evidence" value="ECO:0007669"/>
    <property type="project" value="TreeGrafter"/>
</dbReference>
<dbReference type="OMA" id="YSYYRFP"/>
<dbReference type="Pfam" id="PF03959">
    <property type="entry name" value="FSH1"/>
    <property type="match status" value="1"/>
</dbReference>
<sequence length="221" mass="25155">MPQLRGLYLSGAGTNTKILQFQLRSLIRDLESDHTATFHFTERVVDSGPGPKVEDFFKGPYYSYYNWPRPSEDDGITVEEAYDQHLDLIETEGPFDAVIGFSHGGTLACGLLAQWSTRHPYEAPPFKCAIILNRFSTFVISRNGDFISEKNLKGRITVPTLHVVGRKDFIYEHSLKLHQICEDKNATLIQNDRGHEIPKEPKFVAKIAAAIRRLSREIMFQ</sequence>
<dbReference type="AlphaFoldDB" id="M2RWW1"/>